<keyword evidence="2" id="KW-1185">Reference proteome</keyword>
<dbReference type="Proteomes" id="UP001057402">
    <property type="component" value="Chromosome 6"/>
</dbReference>
<comment type="caution">
    <text evidence="1">The sequence shown here is derived from an EMBL/GenBank/DDBJ whole genome shotgun (WGS) entry which is preliminary data.</text>
</comment>
<proteinExistence type="predicted"/>
<reference evidence="2" key="1">
    <citation type="journal article" date="2023" name="Front. Plant Sci.">
        <title>Chromosomal-level genome assembly of Melastoma candidum provides insights into trichome evolution.</title>
        <authorList>
            <person name="Zhong Y."/>
            <person name="Wu W."/>
            <person name="Sun C."/>
            <person name="Zou P."/>
            <person name="Liu Y."/>
            <person name="Dai S."/>
            <person name="Zhou R."/>
        </authorList>
    </citation>
    <scope>NUCLEOTIDE SEQUENCE [LARGE SCALE GENOMIC DNA]</scope>
</reference>
<protein>
    <submittedName>
        <fullName evidence="1">Uncharacterized protein</fullName>
    </submittedName>
</protein>
<organism evidence="1 2">
    <name type="scientific">Melastoma candidum</name>
    <dbReference type="NCBI Taxonomy" id="119954"/>
    <lineage>
        <taxon>Eukaryota</taxon>
        <taxon>Viridiplantae</taxon>
        <taxon>Streptophyta</taxon>
        <taxon>Embryophyta</taxon>
        <taxon>Tracheophyta</taxon>
        <taxon>Spermatophyta</taxon>
        <taxon>Magnoliopsida</taxon>
        <taxon>eudicotyledons</taxon>
        <taxon>Gunneridae</taxon>
        <taxon>Pentapetalae</taxon>
        <taxon>rosids</taxon>
        <taxon>malvids</taxon>
        <taxon>Myrtales</taxon>
        <taxon>Melastomataceae</taxon>
        <taxon>Melastomatoideae</taxon>
        <taxon>Melastomateae</taxon>
        <taxon>Melastoma</taxon>
    </lineage>
</organism>
<dbReference type="EMBL" id="CM042885">
    <property type="protein sequence ID" value="KAI4366702.1"/>
    <property type="molecule type" value="Genomic_DNA"/>
</dbReference>
<name>A0ACB9QLF2_9MYRT</name>
<accession>A0ACB9QLF2</accession>
<evidence type="ECO:0000313" key="2">
    <source>
        <dbReference type="Proteomes" id="UP001057402"/>
    </source>
</evidence>
<gene>
    <name evidence="1" type="ORF">MLD38_022546</name>
</gene>
<sequence>MMSEEIGFPPPNMDLITPEKCSGRRYSMGQTCLSMDGKKKVPHYLRASMGSCHDLCKYGRRQESETKPWSSESRRKMVEGKPPEKIVANDVVSAYRKSYLKVKPKPSSNGKIQLLDSSSGAKQKVLTSKKGTLGINEGKLKAALELKSSPAPTRLSNPGKTVKEQASAPFKASKFVSVKVAERETLAKLATPSQIKAAITESTLSSRSPPSLGLRKYRDVVQNTRIADRIRVKDAVISSTSSISAKSSVGSAQASIKGQVQTQKTVIRQRNEKADEEHGIQQIEEEAREKTLYVVEMENDKSMNFNESSIDVEVKSASQSLSNSEFFAQQNSSAVFSCSEERAESEKSPVHSEEREETENSLFPSEERDETEKSYVHSEEREETENSHVHSEERDETEEFRVHSEEREETEKSHFHSVEREEAEKSHVYWEEMEETEKFPSHSEEREEMKNSRVHSEEGEEMEKSHVHSEAREGMEKSHVHSEEREGMEMPQFQSSSCEEDDDEQGSEYLDDELEVCSNTVLGENENPEDVFSNGDSVKRRPRKEWMVHPEGVDLDPVKLRFRRGRVIEIQSEDNAPRRLKFRRGRSLAENETRAGTQQRRSQKKRDIMVGNDDEPSSEKHMPRNSGVQERKDVQGLFNNVIEETASKLVETRKSKVMALVGAFETVISLQDGKPSTTDEAI</sequence>
<evidence type="ECO:0000313" key="1">
    <source>
        <dbReference type="EMBL" id="KAI4366702.1"/>
    </source>
</evidence>